<evidence type="ECO:0000313" key="1">
    <source>
        <dbReference type="EMBL" id="KAI0049182.1"/>
    </source>
</evidence>
<sequence length="371" mass="39801">MSKKNVVVVGGGGAGAIVSRELSGKLDHSKHNLTLITAHPFIVFFPAMVRTTTTAEGKLEDQALIPQDKLFLNGKGTLRIGRVVSVEDKGKGGEVVLADGSRVPYDVLVLTPGSLWSGPLDLPDSKEDVIEHINAWRKKFASANNIVLVGGGAVGIEFAGEIKQFLPKKKVTIVQSEAQLLNDSYPSKFRKAIEKDTRAVGTEIVFNDFVDNFEKLPVTTRSGKTIDADLVVPTIGGRPATEFIKSLGADVLNARGQVRVAPTLEVRGLKGVFAAGDAIEWKEQKQLAKYAAHSAVVVANVLSYLGGGTPSKEYKGSPELILITNGTKRGLAYVGMLWGITLGNWFASMMKGKSLLLDQAWKGYGYAAQPK</sequence>
<gene>
    <name evidence="1" type="ORF">FA95DRAFT_1489704</name>
</gene>
<accession>A0ACB8RZA7</accession>
<keyword evidence="2" id="KW-1185">Reference proteome</keyword>
<name>A0ACB8RZA7_9AGAM</name>
<protein>
    <submittedName>
        <fullName evidence="1">FAD/NAD-P-binding domain-containing protein</fullName>
    </submittedName>
</protein>
<evidence type="ECO:0000313" key="2">
    <source>
        <dbReference type="Proteomes" id="UP000814033"/>
    </source>
</evidence>
<dbReference type="Proteomes" id="UP000814033">
    <property type="component" value="Unassembled WGS sequence"/>
</dbReference>
<reference evidence="1" key="1">
    <citation type="submission" date="2021-02" db="EMBL/GenBank/DDBJ databases">
        <authorList>
            <consortium name="DOE Joint Genome Institute"/>
            <person name="Ahrendt S."/>
            <person name="Looney B.P."/>
            <person name="Miyauchi S."/>
            <person name="Morin E."/>
            <person name="Drula E."/>
            <person name="Courty P.E."/>
            <person name="Chicoki N."/>
            <person name="Fauchery L."/>
            <person name="Kohler A."/>
            <person name="Kuo A."/>
            <person name="Labutti K."/>
            <person name="Pangilinan J."/>
            <person name="Lipzen A."/>
            <person name="Riley R."/>
            <person name="Andreopoulos W."/>
            <person name="He G."/>
            <person name="Johnson J."/>
            <person name="Barry K.W."/>
            <person name="Grigoriev I.V."/>
            <person name="Nagy L."/>
            <person name="Hibbett D."/>
            <person name="Henrissat B."/>
            <person name="Matheny P.B."/>
            <person name="Labbe J."/>
            <person name="Martin F."/>
        </authorList>
    </citation>
    <scope>NUCLEOTIDE SEQUENCE</scope>
    <source>
        <strain evidence="1">FP105234-sp</strain>
    </source>
</reference>
<dbReference type="EMBL" id="MU275876">
    <property type="protein sequence ID" value="KAI0049182.1"/>
    <property type="molecule type" value="Genomic_DNA"/>
</dbReference>
<proteinExistence type="predicted"/>
<comment type="caution">
    <text evidence="1">The sequence shown here is derived from an EMBL/GenBank/DDBJ whole genome shotgun (WGS) entry which is preliminary data.</text>
</comment>
<reference evidence="1" key="2">
    <citation type="journal article" date="2022" name="New Phytol.">
        <title>Evolutionary transition to the ectomycorrhizal habit in the genomes of a hyperdiverse lineage of mushroom-forming fungi.</title>
        <authorList>
            <person name="Looney B."/>
            <person name="Miyauchi S."/>
            <person name="Morin E."/>
            <person name="Drula E."/>
            <person name="Courty P.E."/>
            <person name="Kohler A."/>
            <person name="Kuo A."/>
            <person name="LaButti K."/>
            <person name="Pangilinan J."/>
            <person name="Lipzen A."/>
            <person name="Riley R."/>
            <person name="Andreopoulos W."/>
            <person name="He G."/>
            <person name="Johnson J."/>
            <person name="Nolan M."/>
            <person name="Tritt A."/>
            <person name="Barry K.W."/>
            <person name="Grigoriev I.V."/>
            <person name="Nagy L.G."/>
            <person name="Hibbett D."/>
            <person name="Henrissat B."/>
            <person name="Matheny P.B."/>
            <person name="Labbe J."/>
            <person name="Martin F.M."/>
        </authorList>
    </citation>
    <scope>NUCLEOTIDE SEQUENCE</scope>
    <source>
        <strain evidence="1">FP105234-sp</strain>
    </source>
</reference>
<organism evidence="1 2">
    <name type="scientific">Auriscalpium vulgare</name>
    <dbReference type="NCBI Taxonomy" id="40419"/>
    <lineage>
        <taxon>Eukaryota</taxon>
        <taxon>Fungi</taxon>
        <taxon>Dikarya</taxon>
        <taxon>Basidiomycota</taxon>
        <taxon>Agaricomycotina</taxon>
        <taxon>Agaricomycetes</taxon>
        <taxon>Russulales</taxon>
        <taxon>Auriscalpiaceae</taxon>
        <taxon>Auriscalpium</taxon>
    </lineage>
</organism>